<evidence type="ECO:0000313" key="13">
    <source>
        <dbReference type="EMBL" id="MCH8617011.1"/>
    </source>
</evidence>
<evidence type="ECO:0000256" key="5">
    <source>
        <dbReference type="ARBA" id="ARBA00039314"/>
    </source>
</evidence>
<dbReference type="PRINTS" id="PR00111">
    <property type="entry name" value="ABHYDROLASE"/>
</dbReference>
<evidence type="ECO:0000256" key="9">
    <source>
        <dbReference type="ARBA" id="ARBA00046047"/>
    </source>
</evidence>
<dbReference type="InterPro" id="IPR000073">
    <property type="entry name" value="AB_hydrolase_1"/>
</dbReference>
<keyword evidence="2 13" id="KW-0378">Hydrolase</keyword>
<dbReference type="Gene3D" id="3.40.50.1820">
    <property type="entry name" value="alpha/beta hydrolase"/>
    <property type="match status" value="1"/>
</dbReference>
<dbReference type="SUPFAM" id="SSF53474">
    <property type="entry name" value="alpha/beta-Hydrolases"/>
    <property type="match status" value="1"/>
</dbReference>
<feature type="domain" description="AB hydrolase-1" evidence="12">
    <location>
        <begin position="27"/>
        <end position="145"/>
    </location>
</feature>
<organism evidence="13 14">
    <name type="scientific">Sphingomonas telluris</name>
    <dbReference type="NCBI Taxonomy" id="2907998"/>
    <lineage>
        <taxon>Bacteria</taxon>
        <taxon>Pseudomonadati</taxon>
        <taxon>Pseudomonadota</taxon>
        <taxon>Alphaproteobacteria</taxon>
        <taxon>Sphingomonadales</taxon>
        <taxon>Sphingomonadaceae</taxon>
        <taxon>Sphingomonas</taxon>
    </lineage>
</organism>
<gene>
    <name evidence="13" type="ORF">LZ016_12995</name>
</gene>
<dbReference type="InterPro" id="IPR029058">
    <property type="entry name" value="AB_hydrolase_fold"/>
</dbReference>
<reference evidence="13 14" key="1">
    <citation type="submission" date="2022-03" db="EMBL/GenBank/DDBJ databases">
        <authorList>
            <person name="Jo J.-H."/>
            <person name="Im W.-T."/>
        </authorList>
    </citation>
    <scope>NUCLEOTIDE SEQUENCE [LARGE SCALE GENOMIC DNA]</scope>
    <source>
        <strain evidence="13 14">SM33</strain>
    </source>
</reference>
<evidence type="ECO:0000256" key="8">
    <source>
        <dbReference type="ARBA" id="ARBA00042704"/>
    </source>
</evidence>
<evidence type="ECO:0000259" key="12">
    <source>
        <dbReference type="Pfam" id="PF00561"/>
    </source>
</evidence>
<evidence type="ECO:0000313" key="14">
    <source>
        <dbReference type="Proteomes" id="UP001203058"/>
    </source>
</evidence>
<dbReference type="Pfam" id="PF00561">
    <property type="entry name" value="Abhydrolase_1"/>
    <property type="match status" value="1"/>
</dbReference>
<comment type="function">
    <text evidence="9">Acts as an acyl-protein thioesterase that hydrolyzes fatty acids from acylated residues in proteins. Regulates the mitochondrial S-depalmitoylation of the nucleophilic active site residue of peroxiredoxin-5/PRDX5, a key antioxidant protein, therefore modulating mitochondrial antioxidant ability. Also catalyzes the deglucuronidation of mycophenolic acid acyl-glucuronide, an active metabolite of the immunosuppressant drug mycophenolate.</text>
</comment>
<dbReference type="Proteomes" id="UP001203058">
    <property type="component" value="Unassembled WGS sequence"/>
</dbReference>
<accession>A0ABS9VPU6</accession>
<evidence type="ECO:0000256" key="2">
    <source>
        <dbReference type="ARBA" id="ARBA00022801"/>
    </source>
</evidence>
<keyword evidence="14" id="KW-1185">Reference proteome</keyword>
<sequence length="248" mass="26894">MIEVNLLFLDPADGPRLAYRKREGEGPTILFLPGYASDMEGSKAVALDAFAARRGLAMLRFDYSGTGSSEGRFQDGALERWIDEALLMLDGQTIGPVVLVGSSMGGWIALHLALRRPERVKALVGIAAAPDFTEWGFPDRLRERLAAGETLRRELPDGGAQITTATFWSSGQAMRLLGSEIAIDCPVRLIHGDGDEDVPVDIAFRLKDRLRSADVQVTVVKGGGHRLSAPHEIETIERTVAALVEQSS</sequence>
<keyword evidence="3" id="KW-0809">Transit peptide</keyword>
<dbReference type="EC" id="3.1.2.22" evidence="1"/>
<dbReference type="GO" id="GO:0016787">
    <property type="term" value="F:hydrolase activity"/>
    <property type="evidence" value="ECO:0007669"/>
    <property type="project" value="UniProtKB-KW"/>
</dbReference>
<dbReference type="PANTHER" id="PTHR16138:SF7">
    <property type="entry name" value="PALMITOYL-PROTEIN THIOESTERASE ABHD10, MITOCHONDRIAL"/>
    <property type="match status" value="1"/>
</dbReference>
<evidence type="ECO:0000256" key="1">
    <source>
        <dbReference type="ARBA" id="ARBA00012423"/>
    </source>
</evidence>
<dbReference type="InterPro" id="IPR052382">
    <property type="entry name" value="ABHD10_acyl-thioesterase"/>
</dbReference>
<dbReference type="PANTHER" id="PTHR16138">
    <property type="entry name" value="MYCOPHENOLIC ACID ACYL-GLUCURONIDE ESTERASE, MITOCHONDRIAL"/>
    <property type="match status" value="1"/>
</dbReference>
<dbReference type="EMBL" id="JAKZHW010000002">
    <property type="protein sequence ID" value="MCH8617011.1"/>
    <property type="molecule type" value="Genomic_DNA"/>
</dbReference>
<protein>
    <recommendedName>
        <fullName evidence="5">Palmitoyl-protein thioesterase ABHD10, mitochondrial</fullName>
        <ecNumber evidence="4">3.1.1.93</ecNumber>
        <ecNumber evidence="1">3.1.2.22</ecNumber>
    </recommendedName>
    <alternativeName>
        <fullName evidence="7">Acyl-protein thioesterase ABHD10</fullName>
    </alternativeName>
    <alternativeName>
        <fullName evidence="8">Alpha/beta hydrolase domain-containing protein 10</fullName>
    </alternativeName>
    <alternativeName>
        <fullName evidence="6">Mycophenolic acid acyl-glucuronide esterase, mitochondrial</fullName>
    </alternativeName>
</protein>
<evidence type="ECO:0000256" key="7">
    <source>
        <dbReference type="ARBA" id="ARBA00042645"/>
    </source>
</evidence>
<proteinExistence type="predicted"/>
<dbReference type="EC" id="3.1.1.93" evidence="4"/>
<evidence type="ECO:0000256" key="6">
    <source>
        <dbReference type="ARBA" id="ARBA00041520"/>
    </source>
</evidence>
<comment type="catalytic activity">
    <reaction evidence="11">
        <text>mycophenolic acid O-acyl-beta-D-glucuronide + H2O = mycophenolate + D-glucuronate + H(+)</text>
        <dbReference type="Rhea" id="RHEA:34179"/>
        <dbReference type="ChEBI" id="CHEBI:15377"/>
        <dbReference type="ChEBI" id="CHEBI:15378"/>
        <dbReference type="ChEBI" id="CHEBI:58720"/>
        <dbReference type="ChEBI" id="CHEBI:62932"/>
        <dbReference type="ChEBI" id="CHEBI:66982"/>
        <dbReference type="EC" id="3.1.1.93"/>
    </reaction>
    <physiologicalReaction direction="left-to-right" evidence="11">
        <dbReference type="Rhea" id="RHEA:34180"/>
    </physiologicalReaction>
</comment>
<evidence type="ECO:0000256" key="10">
    <source>
        <dbReference type="ARBA" id="ARBA00047409"/>
    </source>
</evidence>
<comment type="catalytic activity">
    <reaction evidence="10">
        <text>S-hexadecanoyl-L-cysteinyl-[protein] + H2O = L-cysteinyl-[protein] + hexadecanoate + H(+)</text>
        <dbReference type="Rhea" id="RHEA:19233"/>
        <dbReference type="Rhea" id="RHEA-COMP:10131"/>
        <dbReference type="Rhea" id="RHEA-COMP:11032"/>
        <dbReference type="ChEBI" id="CHEBI:7896"/>
        <dbReference type="ChEBI" id="CHEBI:15377"/>
        <dbReference type="ChEBI" id="CHEBI:15378"/>
        <dbReference type="ChEBI" id="CHEBI:29950"/>
        <dbReference type="ChEBI" id="CHEBI:74151"/>
        <dbReference type="EC" id="3.1.2.22"/>
    </reaction>
    <physiologicalReaction direction="left-to-right" evidence="10">
        <dbReference type="Rhea" id="RHEA:19234"/>
    </physiologicalReaction>
</comment>
<comment type="caution">
    <text evidence="13">The sequence shown here is derived from an EMBL/GenBank/DDBJ whole genome shotgun (WGS) entry which is preliminary data.</text>
</comment>
<evidence type="ECO:0000256" key="11">
    <source>
        <dbReference type="ARBA" id="ARBA00047972"/>
    </source>
</evidence>
<evidence type="ECO:0000256" key="4">
    <source>
        <dbReference type="ARBA" id="ARBA00039132"/>
    </source>
</evidence>
<evidence type="ECO:0000256" key="3">
    <source>
        <dbReference type="ARBA" id="ARBA00022946"/>
    </source>
</evidence>
<name>A0ABS9VPU6_9SPHN</name>